<organism evidence="1 2">
    <name type="scientific">Trichonephila clavata</name>
    <name type="common">Joro spider</name>
    <name type="synonym">Nephila clavata</name>
    <dbReference type="NCBI Taxonomy" id="2740835"/>
    <lineage>
        <taxon>Eukaryota</taxon>
        <taxon>Metazoa</taxon>
        <taxon>Ecdysozoa</taxon>
        <taxon>Arthropoda</taxon>
        <taxon>Chelicerata</taxon>
        <taxon>Arachnida</taxon>
        <taxon>Araneae</taxon>
        <taxon>Araneomorphae</taxon>
        <taxon>Entelegynae</taxon>
        <taxon>Araneoidea</taxon>
        <taxon>Nephilidae</taxon>
        <taxon>Trichonephila</taxon>
    </lineage>
</organism>
<accession>A0A8X6LGJ4</accession>
<comment type="caution">
    <text evidence="1">The sequence shown here is derived from an EMBL/GenBank/DDBJ whole genome shotgun (WGS) entry which is preliminary data.</text>
</comment>
<keyword evidence="2" id="KW-1185">Reference proteome</keyword>
<sequence>MAKQLSACYSKFSARRATFQAPGEEATRFEPCGGRVARYGLHRKTKVRVTIMRKPTMGPLMAWCHFCYRNARLSASQITGFSSVTF</sequence>
<evidence type="ECO:0000313" key="1">
    <source>
        <dbReference type="EMBL" id="GFR07572.1"/>
    </source>
</evidence>
<gene>
    <name evidence="1" type="ORF">TNCT_518661</name>
</gene>
<dbReference type="Proteomes" id="UP000887116">
    <property type="component" value="Unassembled WGS sequence"/>
</dbReference>
<protein>
    <submittedName>
        <fullName evidence="1">Uncharacterized protein</fullName>
    </submittedName>
</protein>
<dbReference type="AlphaFoldDB" id="A0A8X6LGJ4"/>
<evidence type="ECO:0000313" key="2">
    <source>
        <dbReference type="Proteomes" id="UP000887116"/>
    </source>
</evidence>
<dbReference type="EMBL" id="BMAO01006305">
    <property type="protein sequence ID" value="GFR07572.1"/>
    <property type="molecule type" value="Genomic_DNA"/>
</dbReference>
<reference evidence="1" key="1">
    <citation type="submission" date="2020-07" db="EMBL/GenBank/DDBJ databases">
        <title>Multicomponent nature underlies the extraordinary mechanical properties of spider dragline silk.</title>
        <authorList>
            <person name="Kono N."/>
            <person name="Nakamura H."/>
            <person name="Mori M."/>
            <person name="Yoshida Y."/>
            <person name="Ohtoshi R."/>
            <person name="Malay A.D."/>
            <person name="Moran D.A.P."/>
            <person name="Tomita M."/>
            <person name="Numata K."/>
            <person name="Arakawa K."/>
        </authorList>
    </citation>
    <scope>NUCLEOTIDE SEQUENCE</scope>
</reference>
<name>A0A8X6LGJ4_TRICU</name>
<proteinExistence type="predicted"/>